<dbReference type="InterPro" id="IPR001537">
    <property type="entry name" value="SpoU_MeTrfase"/>
</dbReference>
<dbReference type="InterPro" id="IPR029028">
    <property type="entry name" value="Alpha/beta_knot_MTases"/>
</dbReference>
<keyword evidence="2 6" id="KW-0489">Methyltransferase</keyword>
<dbReference type="Pfam" id="PF22435">
    <property type="entry name" value="MRM3-like_sub_bind"/>
    <property type="match status" value="1"/>
</dbReference>
<dbReference type="PANTHER" id="PTHR43191">
    <property type="entry name" value="RRNA METHYLTRANSFERASE 3"/>
    <property type="match status" value="1"/>
</dbReference>
<dbReference type="GO" id="GO:0003723">
    <property type="term" value="F:RNA binding"/>
    <property type="evidence" value="ECO:0007669"/>
    <property type="project" value="InterPro"/>
</dbReference>
<dbReference type="RefSeq" id="WP_002651072.1">
    <property type="nucleotide sequence ID" value="NZ_CH672376.1"/>
</dbReference>
<evidence type="ECO:0000313" key="7">
    <source>
        <dbReference type="Proteomes" id="UP000004358"/>
    </source>
</evidence>
<evidence type="ECO:0000313" key="6">
    <source>
        <dbReference type="EMBL" id="EAQ77113.1"/>
    </source>
</evidence>
<dbReference type="AlphaFoldDB" id="A4A281"/>
<evidence type="ECO:0000256" key="1">
    <source>
        <dbReference type="ARBA" id="ARBA00007228"/>
    </source>
</evidence>
<dbReference type="InterPro" id="IPR051259">
    <property type="entry name" value="rRNA_Methyltransferase"/>
</dbReference>
<accession>A4A281</accession>
<evidence type="ECO:0000259" key="5">
    <source>
        <dbReference type="Pfam" id="PF22435"/>
    </source>
</evidence>
<evidence type="ECO:0000256" key="3">
    <source>
        <dbReference type="ARBA" id="ARBA00022679"/>
    </source>
</evidence>
<dbReference type="OrthoDB" id="9794400at2"/>
<comment type="caution">
    <text evidence="6">The sequence shown here is derived from an EMBL/GenBank/DDBJ whole genome shotgun (WGS) entry which is preliminary data.</text>
</comment>
<dbReference type="Gene3D" id="3.40.1280.10">
    <property type="match status" value="1"/>
</dbReference>
<dbReference type="Gene3D" id="3.30.1330.30">
    <property type="match status" value="1"/>
</dbReference>
<feature type="domain" description="tRNA/rRNA methyltransferase SpoU type" evidence="4">
    <location>
        <begin position="120"/>
        <end position="259"/>
    </location>
</feature>
<dbReference type="SUPFAM" id="SSF75217">
    <property type="entry name" value="alpha/beta knot"/>
    <property type="match status" value="1"/>
</dbReference>
<gene>
    <name evidence="6" type="ORF">DSM3645_15870</name>
</gene>
<dbReference type="InterPro" id="IPR029064">
    <property type="entry name" value="Ribosomal_eL30-like_sf"/>
</dbReference>
<dbReference type="InterPro" id="IPR053888">
    <property type="entry name" value="MRM3-like_sub_bind"/>
</dbReference>
<dbReference type="SUPFAM" id="SSF55315">
    <property type="entry name" value="L30e-like"/>
    <property type="match status" value="1"/>
</dbReference>
<sequence>MPERITSVQNPRIKAASKLRQRRARQQQGRTIIDGVREIDRALATGFPLLELFVCDELLVGEEAAALRQRISQDRELNLFEITRDVCEKLSFGERAEGVIAVANYPDTMLDHDQLSDRPLIVVLEGVEKPGNLGAILRTADAVGADCLIAADARTDIFNPNAIRASLGTIFAVPTFEATTAETLAFLRAAGAQMFAARVEGAVSYEQVELIGPTALILGSEAEGLSDRWLADDVTNIRLPMRGIADSLNVSTTAAVLLYEANRQRAGIA</sequence>
<dbReference type="GO" id="GO:0008173">
    <property type="term" value="F:RNA methyltransferase activity"/>
    <property type="evidence" value="ECO:0007669"/>
    <property type="project" value="InterPro"/>
</dbReference>
<feature type="domain" description="MRM3-like substrate binding" evidence="5">
    <location>
        <begin position="10"/>
        <end position="101"/>
    </location>
</feature>
<comment type="similarity">
    <text evidence="1">Belongs to the class IV-like SAM-binding methyltransferase superfamily. RNA methyltransferase TrmH family.</text>
</comment>
<dbReference type="PANTHER" id="PTHR43191:SF2">
    <property type="entry name" value="RRNA METHYLTRANSFERASE 3, MITOCHONDRIAL"/>
    <property type="match status" value="1"/>
</dbReference>
<organism evidence="6 7">
    <name type="scientific">Blastopirellula marina DSM 3645</name>
    <dbReference type="NCBI Taxonomy" id="314230"/>
    <lineage>
        <taxon>Bacteria</taxon>
        <taxon>Pseudomonadati</taxon>
        <taxon>Planctomycetota</taxon>
        <taxon>Planctomycetia</taxon>
        <taxon>Pirellulales</taxon>
        <taxon>Pirellulaceae</taxon>
        <taxon>Blastopirellula</taxon>
    </lineage>
</organism>
<dbReference type="GO" id="GO:0006396">
    <property type="term" value="P:RNA processing"/>
    <property type="evidence" value="ECO:0007669"/>
    <property type="project" value="InterPro"/>
</dbReference>
<dbReference type="eggNOG" id="COG0566">
    <property type="taxonomic scope" value="Bacteria"/>
</dbReference>
<dbReference type="CDD" id="cd18104">
    <property type="entry name" value="SpoU-like_RNA-MTase"/>
    <property type="match status" value="1"/>
</dbReference>
<proteinExistence type="inferred from homology"/>
<dbReference type="HOGENOM" id="CLU_021322_3_2_0"/>
<dbReference type="InterPro" id="IPR029026">
    <property type="entry name" value="tRNA_m1G_MTases_N"/>
</dbReference>
<dbReference type="Pfam" id="PF00588">
    <property type="entry name" value="SpoU_methylase"/>
    <property type="match status" value="1"/>
</dbReference>
<dbReference type="Proteomes" id="UP000004358">
    <property type="component" value="Unassembled WGS sequence"/>
</dbReference>
<name>A4A281_9BACT</name>
<evidence type="ECO:0000259" key="4">
    <source>
        <dbReference type="Pfam" id="PF00588"/>
    </source>
</evidence>
<evidence type="ECO:0000256" key="2">
    <source>
        <dbReference type="ARBA" id="ARBA00022603"/>
    </source>
</evidence>
<dbReference type="STRING" id="314230.DSM3645_15870"/>
<keyword evidence="3" id="KW-0808">Transferase</keyword>
<dbReference type="GO" id="GO:0032259">
    <property type="term" value="P:methylation"/>
    <property type="evidence" value="ECO:0007669"/>
    <property type="project" value="UniProtKB-KW"/>
</dbReference>
<protein>
    <submittedName>
        <fullName evidence="6">Putative rRNA methylase</fullName>
    </submittedName>
</protein>
<dbReference type="EMBL" id="AANZ01000042">
    <property type="protein sequence ID" value="EAQ77113.1"/>
    <property type="molecule type" value="Genomic_DNA"/>
</dbReference>
<reference evidence="6 7" key="1">
    <citation type="submission" date="2006-02" db="EMBL/GenBank/DDBJ databases">
        <authorList>
            <person name="Amann R."/>
            <person name="Ferriera S."/>
            <person name="Johnson J."/>
            <person name="Kravitz S."/>
            <person name="Halpern A."/>
            <person name="Remington K."/>
            <person name="Beeson K."/>
            <person name="Tran B."/>
            <person name="Rogers Y.-H."/>
            <person name="Friedman R."/>
            <person name="Venter J.C."/>
        </authorList>
    </citation>
    <scope>NUCLEOTIDE SEQUENCE [LARGE SCALE GENOMIC DNA]</scope>
    <source>
        <strain evidence="6 7">DSM 3645</strain>
    </source>
</reference>